<dbReference type="EMBL" id="BAAAQQ010000007">
    <property type="protein sequence ID" value="GAA2121646.1"/>
    <property type="molecule type" value="Genomic_DNA"/>
</dbReference>
<protein>
    <submittedName>
        <fullName evidence="2">Flavodoxin family protein</fullName>
    </submittedName>
</protein>
<dbReference type="InterPro" id="IPR001226">
    <property type="entry name" value="Flavodoxin_CS"/>
</dbReference>
<dbReference type="Gene3D" id="3.40.50.360">
    <property type="match status" value="1"/>
</dbReference>
<dbReference type="InterPro" id="IPR029039">
    <property type="entry name" value="Flavoprotein-like_sf"/>
</dbReference>
<keyword evidence="3" id="KW-1185">Reference proteome</keyword>
<evidence type="ECO:0000313" key="2">
    <source>
        <dbReference type="EMBL" id="GAA2121646.1"/>
    </source>
</evidence>
<organism evidence="2 3">
    <name type="scientific">Nocardioides bigeumensis</name>
    <dbReference type="NCBI Taxonomy" id="433657"/>
    <lineage>
        <taxon>Bacteria</taxon>
        <taxon>Bacillati</taxon>
        <taxon>Actinomycetota</taxon>
        <taxon>Actinomycetes</taxon>
        <taxon>Propionibacteriales</taxon>
        <taxon>Nocardioidaceae</taxon>
        <taxon>Nocardioides</taxon>
    </lineage>
</organism>
<dbReference type="PROSITE" id="PS50902">
    <property type="entry name" value="FLAVODOXIN_LIKE"/>
    <property type="match status" value="1"/>
</dbReference>
<gene>
    <name evidence="2" type="ORF">GCM10009843_16090</name>
</gene>
<proteinExistence type="predicted"/>
<dbReference type="SUPFAM" id="SSF52218">
    <property type="entry name" value="Flavoproteins"/>
    <property type="match status" value="1"/>
</dbReference>
<evidence type="ECO:0000259" key="1">
    <source>
        <dbReference type="PROSITE" id="PS50902"/>
    </source>
</evidence>
<dbReference type="InterPro" id="IPR008254">
    <property type="entry name" value="Flavodoxin/NO_synth"/>
</dbReference>
<name>A0ABP5JX84_9ACTN</name>
<accession>A0ABP5JX84</accession>
<dbReference type="PROSITE" id="PS00201">
    <property type="entry name" value="FLAVODOXIN"/>
    <property type="match status" value="1"/>
</dbReference>
<dbReference type="RefSeq" id="WP_344303166.1">
    <property type="nucleotide sequence ID" value="NZ_BAAAQQ010000007.1"/>
</dbReference>
<dbReference type="Proteomes" id="UP001500575">
    <property type="component" value="Unassembled WGS sequence"/>
</dbReference>
<sequence length="206" mass="22079">MITPVVHPRHRRSVQAVPAGSALVVFESMFGSTRAAARAVARGLHHEGMTVRVSDVSAAPQHLTGEVDLLVLGAPTHAFTLSTPGSRQAAGQQGAPVGRVEIGMREWVNDLTWDAPPPDVAVFDTRVTSTRLLPFAAARTCRTLVEQRGLRVSTRPMTFLVAGVHGPLLGGEAERAFAWGKRLAGLSRLTRVIAGRHAADRTRSNF</sequence>
<feature type="domain" description="Flavodoxin-like" evidence="1">
    <location>
        <begin position="22"/>
        <end position="184"/>
    </location>
</feature>
<evidence type="ECO:0000313" key="3">
    <source>
        <dbReference type="Proteomes" id="UP001500575"/>
    </source>
</evidence>
<comment type="caution">
    <text evidence="2">The sequence shown here is derived from an EMBL/GenBank/DDBJ whole genome shotgun (WGS) entry which is preliminary data.</text>
</comment>
<reference evidence="3" key="1">
    <citation type="journal article" date="2019" name="Int. J. Syst. Evol. Microbiol.">
        <title>The Global Catalogue of Microorganisms (GCM) 10K type strain sequencing project: providing services to taxonomists for standard genome sequencing and annotation.</title>
        <authorList>
            <consortium name="The Broad Institute Genomics Platform"/>
            <consortium name="The Broad Institute Genome Sequencing Center for Infectious Disease"/>
            <person name="Wu L."/>
            <person name="Ma J."/>
        </authorList>
    </citation>
    <scope>NUCLEOTIDE SEQUENCE [LARGE SCALE GENOMIC DNA]</scope>
    <source>
        <strain evidence="3">JCM 16021</strain>
    </source>
</reference>